<protein>
    <submittedName>
        <fullName evidence="2">Uncharacterized protein</fullName>
    </submittedName>
</protein>
<dbReference type="Proteomes" id="UP000244174">
    <property type="component" value="Unassembled WGS sequence"/>
</dbReference>
<gene>
    <name evidence="2" type="ORF">C8P64_0325</name>
</gene>
<name>A0A2T6AKJ7_9FLAO</name>
<evidence type="ECO:0000256" key="1">
    <source>
        <dbReference type="SAM" id="Phobius"/>
    </source>
</evidence>
<dbReference type="AlphaFoldDB" id="A0A2T6AKJ7"/>
<proteinExistence type="predicted"/>
<sequence>METLERATAQFSEGMMVSDLREMTSIGFINTLRENELIRITNAGQIRLTEKGRIASKLGVKNYLRLETAEKQFLEEELQNVRVENRGLFMIFGGMFVSLVLIIGFWVLQLKGF</sequence>
<keyword evidence="3" id="KW-1185">Reference proteome</keyword>
<organism evidence="2 3">
    <name type="scientific">Christiangramia gaetbulicola</name>
    <dbReference type="NCBI Taxonomy" id="703340"/>
    <lineage>
        <taxon>Bacteria</taxon>
        <taxon>Pseudomonadati</taxon>
        <taxon>Bacteroidota</taxon>
        <taxon>Flavobacteriia</taxon>
        <taxon>Flavobacteriales</taxon>
        <taxon>Flavobacteriaceae</taxon>
        <taxon>Christiangramia</taxon>
    </lineage>
</organism>
<comment type="caution">
    <text evidence="2">The sequence shown here is derived from an EMBL/GenBank/DDBJ whole genome shotgun (WGS) entry which is preliminary data.</text>
</comment>
<reference evidence="2 3" key="1">
    <citation type="submission" date="2018-04" db="EMBL/GenBank/DDBJ databases">
        <title>Genomic Encyclopedia of Archaeal and Bacterial Type Strains, Phase II (KMG-II): from individual species to whole genera.</title>
        <authorList>
            <person name="Goeker M."/>
        </authorList>
    </citation>
    <scope>NUCLEOTIDE SEQUENCE [LARGE SCALE GENOMIC DNA]</scope>
    <source>
        <strain evidence="2 3">DSM 23082</strain>
    </source>
</reference>
<dbReference type="RefSeq" id="WP_108170315.1">
    <property type="nucleotide sequence ID" value="NZ_QBKQ01000001.1"/>
</dbReference>
<keyword evidence="1" id="KW-1133">Transmembrane helix</keyword>
<keyword evidence="1" id="KW-0472">Membrane</keyword>
<keyword evidence="1" id="KW-0812">Transmembrane</keyword>
<evidence type="ECO:0000313" key="2">
    <source>
        <dbReference type="EMBL" id="PTX44348.1"/>
    </source>
</evidence>
<dbReference type="EMBL" id="QBKQ01000001">
    <property type="protein sequence ID" value="PTX44348.1"/>
    <property type="molecule type" value="Genomic_DNA"/>
</dbReference>
<feature type="transmembrane region" description="Helical" evidence="1">
    <location>
        <begin position="88"/>
        <end position="108"/>
    </location>
</feature>
<accession>A0A2T6AKJ7</accession>
<evidence type="ECO:0000313" key="3">
    <source>
        <dbReference type="Proteomes" id="UP000244174"/>
    </source>
</evidence>
<dbReference type="OrthoDB" id="1445504at2"/>